<evidence type="ECO:0000259" key="7">
    <source>
        <dbReference type="PROSITE" id="PS50850"/>
    </source>
</evidence>
<keyword evidence="5 6" id="KW-0472">Membrane</keyword>
<feature type="transmembrane region" description="Helical" evidence="6">
    <location>
        <begin position="281"/>
        <end position="307"/>
    </location>
</feature>
<protein>
    <submittedName>
        <fullName evidence="8">MFS transporter</fullName>
    </submittedName>
</protein>
<feature type="transmembrane region" description="Helical" evidence="6">
    <location>
        <begin position="26"/>
        <end position="51"/>
    </location>
</feature>
<feature type="transmembrane region" description="Helical" evidence="6">
    <location>
        <begin position="63"/>
        <end position="83"/>
    </location>
</feature>
<feature type="domain" description="Major facilitator superfamily (MFS) profile" evidence="7">
    <location>
        <begin position="28"/>
        <end position="474"/>
    </location>
</feature>
<keyword evidence="3 6" id="KW-0812">Transmembrane</keyword>
<dbReference type="Gene3D" id="1.20.1250.20">
    <property type="entry name" value="MFS general substrate transporter like domains"/>
    <property type="match status" value="2"/>
</dbReference>
<evidence type="ECO:0000256" key="4">
    <source>
        <dbReference type="ARBA" id="ARBA00022989"/>
    </source>
</evidence>
<gene>
    <name evidence="8" type="ORF">Adu01nite_19920</name>
</gene>
<dbReference type="Pfam" id="PF07690">
    <property type="entry name" value="MFS_1"/>
    <property type="match status" value="1"/>
</dbReference>
<sequence>MSQAVAEDAPPGKTTDGGKQWTSRQVVILLVIGVGALMVSLTQSLLVPVMGELAVDLNTGSDGIAWLLTSTLLVGAVAVPAFGRLGDLYGTRKMVLVALGALVAGSLICALSDSLTWMIVGRSVVGLSVATVPLSISLIGVTLPRKHAGSGIAVISAMLGVGGALGLPLAGVIAEYADYHVLFWICVAGGILAIPGIVLLVPEPARSAKGRMDLIGTALLGGGILSLLLPLAQGDSWGWTDPLTLTLFAAAVVLLVVFVVFELRITSPLVDVRTTARPALLLTNIASLFVGFALFATLIGTATYVQAPAATGYGFGKSILVGGLCMLPGGIIMLLLSPVSARLKPRIALMIGSLIIAVGFLSRIWLTGSLWQVILGATIAGAGTGIAYAAMPGLIMHAAPRSELAAANGLNALFRSVGSSLASALGGAILAAKTMDLGGHALPSLGAYQLLFALCAGAAILAALLAAIIPTHSATADAALPED</sequence>
<organism evidence="8 9">
    <name type="scientific">Paractinoplanes durhamensis</name>
    <dbReference type="NCBI Taxonomy" id="113563"/>
    <lineage>
        <taxon>Bacteria</taxon>
        <taxon>Bacillati</taxon>
        <taxon>Actinomycetota</taxon>
        <taxon>Actinomycetes</taxon>
        <taxon>Micromonosporales</taxon>
        <taxon>Micromonosporaceae</taxon>
        <taxon>Paractinoplanes</taxon>
    </lineage>
</organism>
<evidence type="ECO:0000313" key="8">
    <source>
        <dbReference type="EMBL" id="GIE00642.1"/>
    </source>
</evidence>
<feature type="transmembrane region" description="Helical" evidence="6">
    <location>
        <begin position="179"/>
        <end position="201"/>
    </location>
</feature>
<dbReference type="SUPFAM" id="SSF103473">
    <property type="entry name" value="MFS general substrate transporter"/>
    <property type="match status" value="2"/>
</dbReference>
<feature type="transmembrane region" description="Helical" evidence="6">
    <location>
        <begin position="95"/>
        <end position="119"/>
    </location>
</feature>
<dbReference type="EMBL" id="BOML01000019">
    <property type="protein sequence ID" value="GIE00642.1"/>
    <property type="molecule type" value="Genomic_DNA"/>
</dbReference>
<feature type="transmembrane region" description="Helical" evidence="6">
    <location>
        <begin position="213"/>
        <end position="231"/>
    </location>
</feature>
<dbReference type="Proteomes" id="UP000637628">
    <property type="component" value="Unassembled WGS sequence"/>
</dbReference>
<comment type="caution">
    <text evidence="8">The sequence shown here is derived from an EMBL/GenBank/DDBJ whole genome shotgun (WGS) entry which is preliminary data.</text>
</comment>
<feature type="transmembrane region" description="Helical" evidence="6">
    <location>
        <begin position="348"/>
        <end position="366"/>
    </location>
</feature>
<reference evidence="8 9" key="1">
    <citation type="submission" date="2021-01" db="EMBL/GenBank/DDBJ databases">
        <title>Whole genome shotgun sequence of Actinoplanes durhamensis NBRC 14914.</title>
        <authorList>
            <person name="Komaki H."/>
            <person name="Tamura T."/>
        </authorList>
    </citation>
    <scope>NUCLEOTIDE SEQUENCE [LARGE SCALE GENOMIC DNA]</scope>
    <source>
        <strain evidence="8 9">NBRC 14914</strain>
    </source>
</reference>
<dbReference type="PANTHER" id="PTHR42718">
    <property type="entry name" value="MAJOR FACILITATOR SUPERFAMILY MULTIDRUG TRANSPORTER MFSC"/>
    <property type="match status" value="1"/>
</dbReference>
<dbReference type="RefSeq" id="WP_203726281.1">
    <property type="nucleotide sequence ID" value="NZ_BAAATX010000003.1"/>
</dbReference>
<feature type="transmembrane region" description="Helical" evidence="6">
    <location>
        <begin position="412"/>
        <end position="432"/>
    </location>
</feature>
<evidence type="ECO:0000256" key="2">
    <source>
        <dbReference type="ARBA" id="ARBA00022448"/>
    </source>
</evidence>
<name>A0ABQ3YST4_9ACTN</name>
<keyword evidence="4 6" id="KW-1133">Transmembrane helix</keyword>
<feature type="transmembrane region" description="Helical" evidence="6">
    <location>
        <begin position="125"/>
        <end position="144"/>
    </location>
</feature>
<evidence type="ECO:0000256" key="6">
    <source>
        <dbReference type="SAM" id="Phobius"/>
    </source>
</evidence>
<feature type="transmembrane region" description="Helical" evidence="6">
    <location>
        <begin position="372"/>
        <end position="391"/>
    </location>
</feature>
<keyword evidence="2" id="KW-0813">Transport</keyword>
<evidence type="ECO:0000313" key="9">
    <source>
        <dbReference type="Proteomes" id="UP000637628"/>
    </source>
</evidence>
<keyword evidence="9" id="KW-1185">Reference proteome</keyword>
<feature type="transmembrane region" description="Helical" evidence="6">
    <location>
        <begin position="243"/>
        <end position="261"/>
    </location>
</feature>
<evidence type="ECO:0000256" key="1">
    <source>
        <dbReference type="ARBA" id="ARBA00004651"/>
    </source>
</evidence>
<comment type="subcellular location">
    <subcellularLocation>
        <location evidence="1">Cell membrane</location>
        <topology evidence="1">Multi-pass membrane protein</topology>
    </subcellularLocation>
</comment>
<feature type="transmembrane region" description="Helical" evidence="6">
    <location>
        <begin position="319"/>
        <end position="336"/>
    </location>
</feature>
<evidence type="ECO:0000256" key="3">
    <source>
        <dbReference type="ARBA" id="ARBA00022692"/>
    </source>
</evidence>
<feature type="transmembrane region" description="Helical" evidence="6">
    <location>
        <begin position="447"/>
        <end position="469"/>
    </location>
</feature>
<evidence type="ECO:0000256" key="5">
    <source>
        <dbReference type="ARBA" id="ARBA00023136"/>
    </source>
</evidence>
<dbReference type="InterPro" id="IPR011701">
    <property type="entry name" value="MFS"/>
</dbReference>
<proteinExistence type="predicted"/>
<dbReference type="InterPro" id="IPR036259">
    <property type="entry name" value="MFS_trans_sf"/>
</dbReference>
<dbReference type="CDD" id="cd17504">
    <property type="entry name" value="MFS_MMR_MDR_like"/>
    <property type="match status" value="1"/>
</dbReference>
<feature type="transmembrane region" description="Helical" evidence="6">
    <location>
        <begin position="151"/>
        <end position="173"/>
    </location>
</feature>
<accession>A0ABQ3YST4</accession>
<dbReference type="PANTHER" id="PTHR42718:SF9">
    <property type="entry name" value="MAJOR FACILITATOR SUPERFAMILY MULTIDRUG TRANSPORTER MFSC"/>
    <property type="match status" value="1"/>
</dbReference>
<dbReference type="PROSITE" id="PS50850">
    <property type="entry name" value="MFS"/>
    <property type="match status" value="1"/>
</dbReference>
<dbReference type="InterPro" id="IPR020846">
    <property type="entry name" value="MFS_dom"/>
</dbReference>